<dbReference type="AlphaFoldDB" id="A0A1C3WQ37"/>
<evidence type="ECO:0000313" key="2">
    <source>
        <dbReference type="Proteomes" id="UP000199205"/>
    </source>
</evidence>
<gene>
    <name evidence="1" type="ORF">GA0061101_1158</name>
</gene>
<accession>A0A1C3WQ37</accession>
<evidence type="ECO:0000313" key="1">
    <source>
        <dbReference type="EMBL" id="SCB42080.1"/>
    </source>
</evidence>
<reference evidence="1 2" key="1">
    <citation type="submission" date="2016-08" db="EMBL/GenBank/DDBJ databases">
        <authorList>
            <person name="Seilhamer J.J."/>
        </authorList>
    </citation>
    <scope>NUCLEOTIDE SEQUENCE [LARGE SCALE GENOMIC DNA]</scope>
    <source>
        <strain evidence="1 2">P1-7</strain>
    </source>
</reference>
<dbReference type="EMBL" id="FMAF01000015">
    <property type="protein sequence ID" value="SCB42080.1"/>
    <property type="molecule type" value="Genomic_DNA"/>
</dbReference>
<proteinExistence type="predicted"/>
<organism evidence="1 2">
    <name type="scientific">Rhizobium lusitanum</name>
    <dbReference type="NCBI Taxonomy" id="293958"/>
    <lineage>
        <taxon>Bacteria</taxon>
        <taxon>Pseudomonadati</taxon>
        <taxon>Pseudomonadota</taxon>
        <taxon>Alphaproteobacteria</taxon>
        <taxon>Hyphomicrobiales</taxon>
        <taxon>Rhizobiaceae</taxon>
        <taxon>Rhizobium/Agrobacterium group</taxon>
        <taxon>Rhizobium</taxon>
    </lineage>
</organism>
<name>A0A1C3WQ37_9HYPH</name>
<protein>
    <submittedName>
        <fullName evidence="1">Uncharacterized protein</fullName>
    </submittedName>
</protein>
<sequence>MWRESLRSANPEAMAYPISIDTAIQPSIDHYDDIQTHKR</sequence>
<dbReference type="Proteomes" id="UP000199205">
    <property type="component" value="Unassembled WGS sequence"/>
</dbReference>